<dbReference type="InterPro" id="IPR013149">
    <property type="entry name" value="ADH-like_C"/>
</dbReference>
<accession>A0A6G9I889</accession>
<dbReference type="InParanoid" id="A0A6G9I889"/>
<dbReference type="AlphaFoldDB" id="A0A6G9I889"/>
<dbReference type="Pfam" id="PF08240">
    <property type="entry name" value="ADH_N"/>
    <property type="match status" value="1"/>
</dbReference>
<dbReference type="EMBL" id="CP050253">
    <property type="protein sequence ID" value="QIQ20428.1"/>
    <property type="molecule type" value="Genomic_DNA"/>
</dbReference>
<evidence type="ECO:0000259" key="1">
    <source>
        <dbReference type="SMART" id="SM00829"/>
    </source>
</evidence>
<evidence type="ECO:0000313" key="3">
    <source>
        <dbReference type="Proteomes" id="UP000501168"/>
    </source>
</evidence>
<evidence type="ECO:0000313" key="2">
    <source>
        <dbReference type="EMBL" id="QIQ20428.1"/>
    </source>
</evidence>
<dbReference type="InterPro" id="IPR013154">
    <property type="entry name" value="ADH-like_N"/>
</dbReference>
<dbReference type="Gene3D" id="3.40.50.720">
    <property type="entry name" value="NAD(P)-binding Rossmann-like Domain"/>
    <property type="match status" value="1"/>
</dbReference>
<dbReference type="SUPFAM" id="SSF51735">
    <property type="entry name" value="NAD(P)-binding Rossmann-fold domains"/>
    <property type="match status" value="1"/>
</dbReference>
<name>A0A6G9I889_9GAMM</name>
<dbReference type="RefSeq" id="WP_166914171.1">
    <property type="nucleotide sequence ID" value="NZ_CP050253.1"/>
</dbReference>
<dbReference type="SMART" id="SM00829">
    <property type="entry name" value="PKS_ER"/>
    <property type="match status" value="1"/>
</dbReference>
<dbReference type="InterPro" id="IPR020843">
    <property type="entry name" value="ER"/>
</dbReference>
<dbReference type="InterPro" id="IPR011032">
    <property type="entry name" value="GroES-like_sf"/>
</dbReference>
<gene>
    <name evidence="2" type="ORF">IPMB12_01270</name>
</gene>
<protein>
    <submittedName>
        <fullName evidence="2">Zinc-binding dehydrogenase</fullName>
    </submittedName>
</protein>
<dbReference type="Pfam" id="PF00107">
    <property type="entry name" value="ADH_zinc_N"/>
    <property type="match status" value="1"/>
</dbReference>
<sequence>MKLTAKSWTWQHKGEPTDLVLKDKVIPTLNDNEVLIKNTAIGLNPVDWKLIEWGHSQWQPDTVPGVDAAGVIIATGKNMQHWRIGTRVCYHTDLSKDGSFSTHTIVSGIAILPIPDYITDEAAAAFPCPSLTAWQAFEKIPALAGKTVLVSSAGGSVGYLLTQLLIQANARVYVTASTKHHAEFLAMGVIKAVDYKQADWQNQMLQALHGNHFDAAFDMVNGEHAASLVKLLGYYGHLVSVQDRVEQNPVPAFTTCVSLHEIALGAFHKFASPEQITRLMRDGDNLLKQIGQAFKQRNLSVDTFDNLPKHLAEMKKSHSSTKYIVKTE</sequence>
<dbReference type="InterPro" id="IPR036291">
    <property type="entry name" value="NAD(P)-bd_dom_sf"/>
</dbReference>
<organism evidence="2 3">
    <name type="scientific">Zophobihabitans entericus</name>
    <dbReference type="NCBI Taxonomy" id="1635327"/>
    <lineage>
        <taxon>Bacteria</taxon>
        <taxon>Pseudomonadati</taxon>
        <taxon>Pseudomonadota</taxon>
        <taxon>Gammaproteobacteria</taxon>
        <taxon>Orbales</taxon>
        <taxon>Orbaceae</taxon>
        <taxon>Zophobihabitans</taxon>
    </lineage>
</organism>
<dbReference type="InterPro" id="IPR052585">
    <property type="entry name" value="Lipid_raft_assoc_Zn_ADH"/>
</dbReference>
<dbReference type="SUPFAM" id="SSF50129">
    <property type="entry name" value="GroES-like"/>
    <property type="match status" value="1"/>
</dbReference>
<proteinExistence type="predicted"/>
<dbReference type="KEGG" id="orb:IPMB12_01270"/>
<dbReference type="PANTHER" id="PTHR43482:SF1">
    <property type="entry name" value="PROTEIN AST1-RELATED"/>
    <property type="match status" value="1"/>
</dbReference>
<dbReference type="Proteomes" id="UP000501168">
    <property type="component" value="Chromosome"/>
</dbReference>
<dbReference type="PANTHER" id="PTHR43482">
    <property type="entry name" value="PROTEIN AST1-RELATED"/>
    <property type="match status" value="1"/>
</dbReference>
<dbReference type="GO" id="GO:0016491">
    <property type="term" value="F:oxidoreductase activity"/>
    <property type="evidence" value="ECO:0007669"/>
    <property type="project" value="InterPro"/>
</dbReference>
<dbReference type="CDD" id="cd08271">
    <property type="entry name" value="MDR5"/>
    <property type="match status" value="1"/>
</dbReference>
<feature type="domain" description="Enoyl reductase (ER)" evidence="1">
    <location>
        <begin position="14"/>
        <end position="325"/>
    </location>
</feature>
<keyword evidence="3" id="KW-1185">Reference proteome</keyword>
<dbReference type="Gene3D" id="3.90.180.10">
    <property type="entry name" value="Medium-chain alcohol dehydrogenases, catalytic domain"/>
    <property type="match status" value="1"/>
</dbReference>
<reference evidence="2 3" key="1">
    <citation type="submission" date="2020-03" db="EMBL/GenBank/DDBJ databases">
        <title>Complete genome sequence of Orbus sp. IPMB12 (BCRC 80908).</title>
        <authorList>
            <person name="Lo W.-S."/>
            <person name="Chang T.-H."/>
            <person name="Kuo C.-H."/>
        </authorList>
    </citation>
    <scope>NUCLEOTIDE SEQUENCE [LARGE SCALE GENOMIC DNA]</scope>
    <source>
        <strain evidence="2 3">IPMB12</strain>
    </source>
</reference>